<dbReference type="STRING" id="1561998.A0A1I7UMI5"/>
<evidence type="ECO:0000313" key="3">
    <source>
        <dbReference type="Proteomes" id="UP000095282"/>
    </source>
</evidence>
<protein>
    <submittedName>
        <fullName evidence="4">PKD domain-containing protein</fullName>
    </submittedName>
</protein>
<evidence type="ECO:0000313" key="4">
    <source>
        <dbReference type="WBParaSite" id="Csp11.Scaffold630.g17459.t2"/>
    </source>
</evidence>
<sequence>MRIELLLLLSISLALGQPTPDPNAVVPPAANPPTDPPTDPPTPPPPTDPPTPPPPPAVPKLEPVPVDNSAPISKIYGSYELQSANHFCHPPPALARMAQPVAPLSMNLMTGVRFLPQPNHFFFFSKQSRPGWASVWEVDKDEPDFGVYFWPPKYCHAIYVCLVDNKQPARFAEFDCDNAYIKYYPHIRKIFFKKDAASAEQAAFYVDPSLQFQNSGAAFVLKALVAEPVDHEDWILMKKIPLINIRMCEINLPGRTFSPIFDERQPDNNGGKNTWPVWLNDGEKHVPTVNLPATGESKKTIDLLAYLKDLEPAATTTLGTIQQYCPNYGKMGVQSDRKPVYEHSVHVSIASYDVYQPIMQPGNSWGLWLEFRMSNCQWIRFWATDKPMSSYKTEMKVEDTLDIFLQEGFFIPPDSDIPIELPDIQMMDRMKLTIIRKPDGATGGADDHELMEFSFGGASDDYVFHQFFKSESFGKKTYTLHMIRSPKCEASIVPTETPFSDDPNAVNQMTNMKDVRSCAFFYLIDPQAVAEENNKGNK</sequence>
<proteinExistence type="predicted"/>
<keyword evidence="3" id="KW-1185">Reference proteome</keyword>
<dbReference type="eggNOG" id="ENOG502SFGY">
    <property type="taxonomic scope" value="Eukaryota"/>
</dbReference>
<keyword evidence="2" id="KW-0732">Signal</keyword>
<dbReference type="WBParaSite" id="Csp11.Scaffold630.g17459.t2">
    <property type="protein sequence ID" value="Csp11.Scaffold630.g17459.t2"/>
    <property type="gene ID" value="Csp11.Scaffold630.g17459"/>
</dbReference>
<evidence type="ECO:0000256" key="1">
    <source>
        <dbReference type="SAM" id="MobiDB-lite"/>
    </source>
</evidence>
<dbReference type="Proteomes" id="UP000095282">
    <property type="component" value="Unplaced"/>
</dbReference>
<feature type="signal peptide" evidence="2">
    <location>
        <begin position="1"/>
        <end position="16"/>
    </location>
</feature>
<organism evidence="3 4">
    <name type="scientific">Caenorhabditis tropicalis</name>
    <dbReference type="NCBI Taxonomy" id="1561998"/>
    <lineage>
        <taxon>Eukaryota</taxon>
        <taxon>Metazoa</taxon>
        <taxon>Ecdysozoa</taxon>
        <taxon>Nematoda</taxon>
        <taxon>Chromadorea</taxon>
        <taxon>Rhabditida</taxon>
        <taxon>Rhabditina</taxon>
        <taxon>Rhabditomorpha</taxon>
        <taxon>Rhabditoidea</taxon>
        <taxon>Rhabditidae</taxon>
        <taxon>Peloderinae</taxon>
        <taxon>Caenorhabditis</taxon>
    </lineage>
</organism>
<feature type="chain" id="PRO_5009309201" evidence="2">
    <location>
        <begin position="17"/>
        <end position="538"/>
    </location>
</feature>
<accession>A0A1I7UMI5</accession>
<dbReference type="AlphaFoldDB" id="A0A1I7UMI5"/>
<feature type="region of interest" description="Disordered" evidence="1">
    <location>
        <begin position="16"/>
        <end position="64"/>
    </location>
</feature>
<name>A0A1I7UMI5_9PELO</name>
<reference evidence="4" key="1">
    <citation type="submission" date="2016-11" db="UniProtKB">
        <authorList>
            <consortium name="WormBaseParasite"/>
        </authorList>
    </citation>
    <scope>IDENTIFICATION</scope>
</reference>
<evidence type="ECO:0000256" key="2">
    <source>
        <dbReference type="SAM" id="SignalP"/>
    </source>
</evidence>
<feature type="compositionally biased region" description="Pro residues" evidence="1">
    <location>
        <begin position="29"/>
        <end position="58"/>
    </location>
</feature>